<organism evidence="4 5">
    <name type="scientific">Blepharisma stoltei</name>
    <dbReference type="NCBI Taxonomy" id="1481888"/>
    <lineage>
        <taxon>Eukaryota</taxon>
        <taxon>Sar</taxon>
        <taxon>Alveolata</taxon>
        <taxon>Ciliophora</taxon>
        <taxon>Postciliodesmatophora</taxon>
        <taxon>Heterotrichea</taxon>
        <taxon>Heterotrichida</taxon>
        <taxon>Blepharismidae</taxon>
        <taxon>Blepharisma</taxon>
    </lineage>
</organism>
<dbReference type="Proteomes" id="UP001162131">
    <property type="component" value="Unassembled WGS sequence"/>
</dbReference>
<keyword evidence="5" id="KW-1185">Reference proteome</keyword>
<dbReference type="Pfam" id="PF13344">
    <property type="entry name" value="Hydrolase_6"/>
    <property type="match status" value="1"/>
</dbReference>
<dbReference type="Gene3D" id="3.40.50.1000">
    <property type="entry name" value="HAD superfamily/HAD-like"/>
    <property type="match status" value="2"/>
</dbReference>
<proteinExistence type="predicted"/>
<comment type="cofactor">
    <cofactor evidence="3">
        <name>Mg(2+)</name>
        <dbReference type="ChEBI" id="CHEBI:18420"/>
    </cofactor>
    <text evidence="3">Divalent metal ions. Mg(2+) is the most effective.</text>
</comment>
<dbReference type="SUPFAM" id="SSF56784">
    <property type="entry name" value="HAD-like"/>
    <property type="match status" value="1"/>
</dbReference>
<dbReference type="PIRSF" id="PIRSF000915">
    <property type="entry name" value="PGP-type_phosphatase"/>
    <property type="match status" value="1"/>
</dbReference>
<dbReference type="InterPro" id="IPR006357">
    <property type="entry name" value="HAD-SF_hydro_IIA"/>
</dbReference>
<evidence type="ECO:0000256" key="1">
    <source>
        <dbReference type="PIRSR" id="PIRSR000915-1"/>
    </source>
</evidence>
<feature type="active site" description="Nucleophile" evidence="1">
    <location>
        <position position="15"/>
    </location>
</feature>
<name>A0AAU9J4L0_9CILI</name>
<keyword evidence="3" id="KW-0479">Metal-binding</keyword>
<reference evidence="4" key="1">
    <citation type="submission" date="2021-09" db="EMBL/GenBank/DDBJ databases">
        <authorList>
            <consortium name="AG Swart"/>
            <person name="Singh M."/>
            <person name="Singh A."/>
            <person name="Seah K."/>
            <person name="Emmerich C."/>
        </authorList>
    </citation>
    <scope>NUCLEOTIDE SEQUENCE</scope>
    <source>
        <strain evidence="4">ATCC30299</strain>
    </source>
</reference>
<dbReference type="Pfam" id="PF13242">
    <property type="entry name" value="Hydrolase_like"/>
    <property type="match status" value="1"/>
</dbReference>
<dbReference type="GO" id="GO:0005737">
    <property type="term" value="C:cytoplasm"/>
    <property type="evidence" value="ECO:0007669"/>
    <property type="project" value="TreeGrafter"/>
</dbReference>
<dbReference type="InterPro" id="IPR023214">
    <property type="entry name" value="HAD_sf"/>
</dbReference>
<dbReference type="EMBL" id="CAJZBQ010000027">
    <property type="protein sequence ID" value="CAG9320889.1"/>
    <property type="molecule type" value="Genomic_DNA"/>
</dbReference>
<protein>
    <recommendedName>
        <fullName evidence="6">Phosphoglycolate phosphatase</fullName>
    </recommendedName>
</protein>
<feature type="active site" description="Proton donor" evidence="1">
    <location>
        <position position="17"/>
    </location>
</feature>
<feature type="binding site" evidence="3">
    <location>
        <position position="231"/>
    </location>
    <ligand>
        <name>Mg(2+)</name>
        <dbReference type="ChEBI" id="CHEBI:18420"/>
    </ligand>
</feature>
<dbReference type="AlphaFoldDB" id="A0AAU9J4L0"/>
<feature type="binding site" evidence="3">
    <location>
        <position position="17"/>
    </location>
    <ligand>
        <name>Mg(2+)</name>
        <dbReference type="ChEBI" id="CHEBI:18420"/>
    </ligand>
</feature>
<dbReference type="InterPro" id="IPR036412">
    <property type="entry name" value="HAD-like_sf"/>
</dbReference>
<evidence type="ECO:0000256" key="2">
    <source>
        <dbReference type="PIRSR" id="PIRSR000915-2"/>
    </source>
</evidence>
<sequence>MIIDELKEFQSFFFDLDGVIWNNHRPLPGSSELIQRLQTLGKEIYFISNNCELSRRNICEALERYSIHSKIENIICGSSSCALWATNNCQAHSKILTIGAKGLDEELVDAGFHIVPAASLISPDVDYADIQTDDDIKIVVVADTLTLSYHNIAYASRCMQKGAKLIAPNYYDANWKLGRFKIPCSACTINALVASARDKTFVTPGKPHPMMLESIIKRDSLDKAKIIIFGDTMPTDILLAKNCEVKSALVLTGNESSESYLRFSFRPDFVYTNLVEVLK</sequence>
<dbReference type="GO" id="GO:0046872">
    <property type="term" value="F:metal ion binding"/>
    <property type="evidence" value="ECO:0007669"/>
    <property type="project" value="UniProtKB-KW"/>
</dbReference>
<feature type="binding site" evidence="3">
    <location>
        <position position="15"/>
    </location>
    <ligand>
        <name>Mg(2+)</name>
        <dbReference type="ChEBI" id="CHEBI:18420"/>
    </ligand>
</feature>
<gene>
    <name evidence="4" type="ORF">BSTOLATCC_MIC27465</name>
</gene>
<dbReference type="PANTHER" id="PTHR19288">
    <property type="entry name" value="4-NITROPHENYLPHOSPHATASE-RELATED"/>
    <property type="match status" value="1"/>
</dbReference>
<evidence type="ECO:0000313" key="4">
    <source>
        <dbReference type="EMBL" id="CAG9320889.1"/>
    </source>
</evidence>
<dbReference type="GO" id="GO:0016791">
    <property type="term" value="F:phosphatase activity"/>
    <property type="evidence" value="ECO:0007669"/>
    <property type="project" value="TreeGrafter"/>
</dbReference>
<comment type="caution">
    <text evidence="4">The sequence shown here is derived from an EMBL/GenBank/DDBJ whole genome shotgun (WGS) entry which is preliminary data.</text>
</comment>
<accession>A0AAU9J4L0</accession>
<dbReference type="NCBIfam" id="TIGR01460">
    <property type="entry name" value="HAD-SF-IIA"/>
    <property type="match status" value="1"/>
</dbReference>
<keyword evidence="3" id="KW-0460">Magnesium</keyword>
<evidence type="ECO:0000256" key="3">
    <source>
        <dbReference type="PIRSR" id="PIRSR000915-3"/>
    </source>
</evidence>
<feature type="binding site" evidence="2">
    <location>
        <position position="206"/>
    </location>
    <ligand>
        <name>substrate</name>
    </ligand>
</feature>
<feature type="binding site" evidence="2">
    <location>
        <begin position="48"/>
        <end position="50"/>
    </location>
    <ligand>
        <name>substrate</name>
    </ligand>
</feature>
<dbReference type="PANTHER" id="PTHR19288:SF46">
    <property type="entry name" value="HALOACID DEHALOGENASE-LIKE HYDROLASE DOMAIN-CONTAINING PROTEIN 2"/>
    <property type="match status" value="1"/>
</dbReference>
<evidence type="ECO:0008006" key="6">
    <source>
        <dbReference type="Google" id="ProtNLM"/>
    </source>
</evidence>
<evidence type="ECO:0000313" key="5">
    <source>
        <dbReference type="Proteomes" id="UP001162131"/>
    </source>
</evidence>